<dbReference type="Pfam" id="PF02696">
    <property type="entry name" value="SelO"/>
    <property type="match status" value="1"/>
</dbReference>
<comment type="caution">
    <text evidence="10">The sequence shown here is derived from an EMBL/GenBank/DDBJ whole genome shotgun (WGS) entry which is preliminary data.</text>
</comment>
<evidence type="ECO:0000256" key="9">
    <source>
        <dbReference type="ARBA" id="ARBA00031547"/>
    </source>
</evidence>
<dbReference type="PANTHER" id="PTHR32057:SF14">
    <property type="entry name" value="PROTEIN ADENYLYLTRANSFERASE SELO, MITOCHONDRIAL"/>
    <property type="match status" value="1"/>
</dbReference>
<evidence type="ECO:0000256" key="8">
    <source>
        <dbReference type="ARBA" id="ARBA00022842"/>
    </source>
</evidence>
<dbReference type="OrthoDB" id="10254721at2759"/>
<dbReference type="PANTHER" id="PTHR32057">
    <property type="entry name" value="PROTEIN ADENYLYLTRANSFERASE SELO, MITOCHONDRIAL"/>
    <property type="match status" value="1"/>
</dbReference>
<dbReference type="GO" id="GO:0046872">
    <property type="term" value="F:metal ion binding"/>
    <property type="evidence" value="ECO:0007669"/>
    <property type="project" value="UniProtKB-KW"/>
</dbReference>
<accession>A0A5J4YNG4</accession>
<evidence type="ECO:0000256" key="7">
    <source>
        <dbReference type="ARBA" id="ARBA00022840"/>
    </source>
</evidence>
<name>A0A5J4YNG4_PORPP</name>
<evidence type="ECO:0000256" key="6">
    <source>
        <dbReference type="ARBA" id="ARBA00022741"/>
    </source>
</evidence>
<organism evidence="10 11">
    <name type="scientific">Porphyridium purpureum</name>
    <name type="common">Red alga</name>
    <name type="synonym">Porphyridium cruentum</name>
    <dbReference type="NCBI Taxonomy" id="35688"/>
    <lineage>
        <taxon>Eukaryota</taxon>
        <taxon>Rhodophyta</taxon>
        <taxon>Bangiophyceae</taxon>
        <taxon>Porphyridiales</taxon>
        <taxon>Porphyridiaceae</taxon>
        <taxon>Porphyridium</taxon>
    </lineage>
</organism>
<protein>
    <recommendedName>
        <fullName evidence="9">Selenoprotein O</fullName>
    </recommendedName>
</protein>
<dbReference type="AlphaFoldDB" id="A0A5J4YNG4"/>
<evidence type="ECO:0000256" key="5">
    <source>
        <dbReference type="ARBA" id="ARBA00022723"/>
    </source>
</evidence>
<reference evidence="11" key="1">
    <citation type="journal article" date="2019" name="Nat. Commun.">
        <title>Expansion of phycobilisome linker gene families in mesophilic red algae.</title>
        <authorList>
            <person name="Lee J."/>
            <person name="Kim D."/>
            <person name="Bhattacharya D."/>
            <person name="Yoon H.S."/>
        </authorList>
    </citation>
    <scope>NUCLEOTIDE SEQUENCE [LARGE SCALE GENOMIC DNA]</scope>
    <source>
        <strain evidence="11">CCMP 1328</strain>
    </source>
</reference>
<dbReference type="OMA" id="LCVTXSS"/>
<evidence type="ECO:0000256" key="4">
    <source>
        <dbReference type="ARBA" id="ARBA00022695"/>
    </source>
</evidence>
<dbReference type="GO" id="GO:0070733">
    <property type="term" value="F:AMPylase activity"/>
    <property type="evidence" value="ECO:0007669"/>
    <property type="project" value="TreeGrafter"/>
</dbReference>
<keyword evidence="11" id="KW-1185">Reference proteome</keyword>
<proteinExistence type="inferred from homology"/>
<dbReference type="GO" id="GO:0005524">
    <property type="term" value="F:ATP binding"/>
    <property type="evidence" value="ECO:0007669"/>
    <property type="project" value="UniProtKB-KW"/>
</dbReference>
<keyword evidence="3" id="KW-0808">Transferase</keyword>
<dbReference type="InterPro" id="IPR003846">
    <property type="entry name" value="SelO"/>
</dbReference>
<comment type="similarity">
    <text evidence="2">Belongs to the SELO family.</text>
</comment>
<keyword evidence="6" id="KW-0547">Nucleotide-binding</keyword>
<comment type="cofactor">
    <cofactor evidence="1">
        <name>Mg(2+)</name>
        <dbReference type="ChEBI" id="CHEBI:18420"/>
    </cofactor>
</comment>
<dbReference type="Proteomes" id="UP000324585">
    <property type="component" value="Unassembled WGS sequence"/>
</dbReference>
<evidence type="ECO:0000313" key="11">
    <source>
        <dbReference type="Proteomes" id="UP000324585"/>
    </source>
</evidence>
<dbReference type="HAMAP" id="MF_00692">
    <property type="entry name" value="SelO"/>
    <property type="match status" value="1"/>
</dbReference>
<keyword evidence="4" id="KW-0548">Nucleotidyltransferase</keyword>
<dbReference type="GO" id="GO:0009534">
    <property type="term" value="C:chloroplast thylakoid"/>
    <property type="evidence" value="ECO:0007669"/>
    <property type="project" value="TreeGrafter"/>
</dbReference>
<evidence type="ECO:0000256" key="1">
    <source>
        <dbReference type="ARBA" id="ARBA00001946"/>
    </source>
</evidence>
<keyword evidence="8" id="KW-0460">Magnesium</keyword>
<gene>
    <name evidence="10" type="ORF">FVE85_9100</name>
</gene>
<evidence type="ECO:0000256" key="3">
    <source>
        <dbReference type="ARBA" id="ARBA00022679"/>
    </source>
</evidence>
<keyword evidence="5" id="KW-0479">Metal-binding</keyword>
<dbReference type="NCBIfam" id="NF000658">
    <property type="entry name" value="PRK00029.1"/>
    <property type="match status" value="1"/>
</dbReference>
<dbReference type="EMBL" id="VRMN01000008">
    <property type="protein sequence ID" value="KAA8492828.1"/>
    <property type="molecule type" value="Genomic_DNA"/>
</dbReference>
<keyword evidence="7" id="KW-0067">ATP-binding</keyword>
<evidence type="ECO:0000256" key="2">
    <source>
        <dbReference type="ARBA" id="ARBA00009747"/>
    </source>
</evidence>
<evidence type="ECO:0000313" key="10">
    <source>
        <dbReference type="EMBL" id="KAA8492828.1"/>
    </source>
</evidence>
<sequence>MEAKWYVGKWLDIKIMETAGFRTTQPSALFVSTSVHTARRTIPWGSGSFGTSFTAPLWHAWRKAAAVVRAPTFARMMSVPAASSSAASSAAAGAAKHESVRDVKAQSGGATARHVVALEGLRFDNSFVRELPGDPKTDNYVRQVESALYSKVMPTDPATNDQSNMLGEKGAVAAAGLAYKQPTMLAWSPGTASLLDLAESEGYTNPLAVRVFAGIELLPGMEPYAACYGGHQFGNWAGQLGDGRAITLGEVINSRDERWELQLKGAGRTPYSRFADGRAVLRSSIREFLCSEAMHYLGIPTTRALSLVATGAGVVRDMFYSGNARLEPGAVVCRVAPSFLRVGSFELPVSRGDQDLTKQVADYAIKVHFPDLADMSKDPADEHNAYAEFLRRVIRSNAELVACWQTIGFVHGVLNTDNTSILGLTIDYGPYGFLDEYDPTYTPNTTDMPGRRYCYARQPGIILWNLLQLAQSIAHLTGVPAAERELNAFKGYFEECVSDRWRQKLGFKSWADEQDNALLGSLLDSMQKDKVDFTNLFRGLNTVRVTGNDCSTSTSCVDVLTGLNVLPRSCLEESEARGRWSSWFGLYLERVAKDCEADAGWTDESRIAMMNKANPVYILRNYLCQRAIDAAEQGDESEILRLLKLVQNPFEDQPGMEEYRENAPSWSKRPGVCVNSCSS</sequence>